<dbReference type="Proteomes" id="UP000736787">
    <property type="component" value="Unassembled WGS sequence"/>
</dbReference>
<proteinExistence type="predicted"/>
<dbReference type="EMBL" id="RCMI01000014">
    <property type="protein sequence ID" value="KAG2942866.1"/>
    <property type="molecule type" value="Genomic_DNA"/>
</dbReference>
<evidence type="ECO:0000313" key="4">
    <source>
        <dbReference type="EMBL" id="KAG2955289.1"/>
    </source>
</evidence>
<keyword evidence="1" id="KW-0472">Membrane</keyword>
<keyword evidence="7" id="KW-1185">Reference proteome</keyword>
<evidence type="ECO:0000256" key="1">
    <source>
        <dbReference type="SAM" id="Phobius"/>
    </source>
</evidence>
<dbReference type="AlphaFoldDB" id="A0A329SUF4"/>
<protein>
    <submittedName>
        <fullName evidence="6">Uncharacterized protein</fullName>
    </submittedName>
</protein>
<dbReference type="EMBL" id="RCMV01000021">
    <property type="protein sequence ID" value="KAG3228140.1"/>
    <property type="molecule type" value="Genomic_DNA"/>
</dbReference>
<name>A0A329SUF4_9STRA</name>
<evidence type="ECO:0000313" key="3">
    <source>
        <dbReference type="EMBL" id="KAG2942866.1"/>
    </source>
</evidence>
<feature type="transmembrane region" description="Helical" evidence="1">
    <location>
        <begin position="32"/>
        <end position="52"/>
    </location>
</feature>
<evidence type="ECO:0000313" key="6">
    <source>
        <dbReference type="EMBL" id="RAW40340.1"/>
    </source>
</evidence>
<feature type="transmembrane region" description="Helical" evidence="1">
    <location>
        <begin position="59"/>
        <end position="84"/>
    </location>
</feature>
<keyword evidence="1" id="KW-0812">Transmembrane</keyword>
<dbReference type="EMBL" id="RCMG01000010">
    <property type="protein sequence ID" value="KAG2868483.1"/>
    <property type="molecule type" value="Genomic_DNA"/>
</dbReference>
<comment type="caution">
    <text evidence="6">The sequence shown here is derived from an EMBL/GenBank/DDBJ whole genome shotgun (WGS) entry which is preliminary data.</text>
</comment>
<gene>
    <name evidence="6" type="ORF">PC110_g3416</name>
    <name evidence="2" type="ORF">PC113_g997</name>
    <name evidence="3" type="ORF">PC115_g1188</name>
    <name evidence="4" type="ORF">PC117_g578</name>
    <name evidence="5" type="ORF">PC129_g1388</name>
</gene>
<dbReference type="Proteomes" id="UP000735874">
    <property type="component" value="Unassembled WGS sequence"/>
</dbReference>
<sequence>MISILALGYWALVIQQGAALMARPTHLKSMEAAAITIVWAFYVVYNMSLFVFKGFQPAVLNYVQLSVSAFVLAVVALTFLFYGLRILSRLRAYDMR</sequence>
<evidence type="ECO:0000313" key="7">
    <source>
        <dbReference type="Proteomes" id="UP000251314"/>
    </source>
</evidence>
<dbReference type="EMBL" id="RCMK01000006">
    <property type="protein sequence ID" value="KAG2955289.1"/>
    <property type="molecule type" value="Genomic_DNA"/>
</dbReference>
<dbReference type="Proteomes" id="UP000774804">
    <property type="component" value="Unassembled WGS sequence"/>
</dbReference>
<evidence type="ECO:0000313" key="2">
    <source>
        <dbReference type="EMBL" id="KAG2868483.1"/>
    </source>
</evidence>
<dbReference type="VEuPathDB" id="FungiDB:PC110_g3416"/>
<organism evidence="6 7">
    <name type="scientific">Phytophthora cactorum</name>
    <dbReference type="NCBI Taxonomy" id="29920"/>
    <lineage>
        <taxon>Eukaryota</taxon>
        <taxon>Sar</taxon>
        <taxon>Stramenopiles</taxon>
        <taxon>Oomycota</taxon>
        <taxon>Peronosporomycetes</taxon>
        <taxon>Peronosporales</taxon>
        <taxon>Peronosporaceae</taxon>
        <taxon>Phytophthora</taxon>
    </lineage>
</organism>
<dbReference type="Proteomes" id="UP000760860">
    <property type="component" value="Unassembled WGS sequence"/>
</dbReference>
<reference evidence="6 7" key="1">
    <citation type="submission" date="2018-01" db="EMBL/GenBank/DDBJ databases">
        <title>Draft genome of the strawberry crown rot pathogen Phytophthora cactorum.</title>
        <authorList>
            <person name="Armitage A.D."/>
            <person name="Lysoe E."/>
            <person name="Nellist C.F."/>
            <person name="Harrison R.J."/>
            <person name="Brurberg M.B."/>
        </authorList>
    </citation>
    <scope>NUCLEOTIDE SEQUENCE [LARGE SCALE GENOMIC DNA]</scope>
    <source>
        <strain evidence="6 7">10300</strain>
    </source>
</reference>
<dbReference type="OrthoDB" id="125202at2759"/>
<accession>A0A329SUF4</accession>
<dbReference type="EMBL" id="MJFZ01000049">
    <property type="protein sequence ID" value="RAW40340.1"/>
    <property type="molecule type" value="Genomic_DNA"/>
</dbReference>
<reference evidence="2" key="2">
    <citation type="submission" date="2018-10" db="EMBL/GenBank/DDBJ databases">
        <title>Effector identification in a new, highly contiguous assembly of the strawberry crown rot pathogen Phytophthora cactorum.</title>
        <authorList>
            <person name="Armitage A.D."/>
            <person name="Nellist C.F."/>
            <person name="Bates H."/>
            <person name="Vickerstaff R.J."/>
            <person name="Harrison R.J."/>
        </authorList>
    </citation>
    <scope>NUCLEOTIDE SEQUENCE</scope>
    <source>
        <strain evidence="2">15-7</strain>
        <strain evidence="3">4032</strain>
        <strain evidence="4">4040</strain>
        <strain evidence="5">P421</strain>
    </source>
</reference>
<keyword evidence="1" id="KW-1133">Transmembrane helix</keyword>
<evidence type="ECO:0000313" key="5">
    <source>
        <dbReference type="EMBL" id="KAG3228140.1"/>
    </source>
</evidence>
<dbReference type="Proteomes" id="UP000251314">
    <property type="component" value="Unassembled WGS sequence"/>
</dbReference>